<comment type="catalytic activity">
    <reaction evidence="1">
        <text>Release of an N-terminal amino acid, Xaa-|-Yaa- from a peptide, amide or arylamide. Xaa is preferably Ala, but may be most amino acids including Pro (slow action). When a terminal hydrophobic residue is followed by a prolyl residue, the two may be released as an intact Xaa-Pro dipeptide.</text>
        <dbReference type="EC" id="3.4.11.2"/>
    </reaction>
</comment>
<comment type="similarity">
    <text evidence="3">Belongs to the peptidase M1 family.</text>
</comment>
<evidence type="ECO:0000256" key="8">
    <source>
        <dbReference type="ARBA" id="ARBA00022723"/>
    </source>
</evidence>
<evidence type="ECO:0000256" key="2">
    <source>
        <dbReference type="ARBA" id="ARBA00001947"/>
    </source>
</evidence>
<evidence type="ECO:0000256" key="4">
    <source>
        <dbReference type="ARBA" id="ARBA00012564"/>
    </source>
</evidence>
<accession>A0ABV7YVR6</accession>
<comment type="cofactor">
    <cofactor evidence="2">
        <name>Zn(2+)</name>
        <dbReference type="ChEBI" id="CHEBI:29105"/>
    </cofactor>
</comment>
<reference evidence="15" key="1">
    <citation type="journal article" date="2019" name="Int. J. Syst. Evol. Microbiol.">
        <title>The Global Catalogue of Microorganisms (GCM) 10K type strain sequencing project: providing services to taxonomists for standard genome sequencing and annotation.</title>
        <authorList>
            <consortium name="The Broad Institute Genomics Platform"/>
            <consortium name="The Broad Institute Genome Sequencing Center for Infectious Disease"/>
            <person name="Wu L."/>
            <person name="Ma J."/>
        </authorList>
    </citation>
    <scope>NUCLEOTIDE SEQUENCE [LARGE SCALE GENOMIC DNA]</scope>
    <source>
        <strain evidence="15">CECT 7956</strain>
    </source>
</reference>
<dbReference type="SUPFAM" id="SSF63737">
    <property type="entry name" value="Leukotriene A4 hydrolase N-terminal domain"/>
    <property type="match status" value="1"/>
</dbReference>
<keyword evidence="11" id="KW-0482">Metalloprotease</keyword>
<keyword evidence="10" id="KW-0862">Zinc</keyword>
<dbReference type="Pfam" id="PF17900">
    <property type="entry name" value="Peptidase_M1_N"/>
    <property type="match status" value="1"/>
</dbReference>
<keyword evidence="15" id="KW-1185">Reference proteome</keyword>
<dbReference type="PANTHER" id="PTHR11533:SF174">
    <property type="entry name" value="PUROMYCIN-SENSITIVE AMINOPEPTIDASE-RELATED"/>
    <property type="match status" value="1"/>
</dbReference>
<dbReference type="InterPro" id="IPR042097">
    <property type="entry name" value="Aminopeptidase_N-like_N_sf"/>
</dbReference>
<dbReference type="EC" id="3.4.11.2" evidence="4"/>
<dbReference type="InterPro" id="IPR050344">
    <property type="entry name" value="Peptidase_M1_aminopeptidases"/>
</dbReference>
<dbReference type="InterPro" id="IPR027268">
    <property type="entry name" value="Peptidase_M4/M1_CTD_sf"/>
</dbReference>
<dbReference type="InterPro" id="IPR016024">
    <property type="entry name" value="ARM-type_fold"/>
</dbReference>
<dbReference type="CDD" id="cd09603">
    <property type="entry name" value="M1_APN_like"/>
    <property type="match status" value="1"/>
</dbReference>
<evidence type="ECO:0000256" key="9">
    <source>
        <dbReference type="ARBA" id="ARBA00022801"/>
    </source>
</evidence>
<dbReference type="InterPro" id="IPR045357">
    <property type="entry name" value="Aminopeptidase_N-like_N"/>
</dbReference>
<dbReference type="Pfam" id="PF01433">
    <property type="entry name" value="Peptidase_M1"/>
    <property type="match status" value="1"/>
</dbReference>
<evidence type="ECO:0000259" key="13">
    <source>
        <dbReference type="Pfam" id="PF17900"/>
    </source>
</evidence>
<keyword evidence="6" id="KW-0031">Aminopeptidase</keyword>
<comment type="caution">
    <text evidence="14">The sequence shown here is derived from an EMBL/GenBank/DDBJ whole genome shotgun (WGS) entry which is preliminary data.</text>
</comment>
<evidence type="ECO:0000256" key="11">
    <source>
        <dbReference type="ARBA" id="ARBA00023049"/>
    </source>
</evidence>
<name>A0ABV7YVR6_9BACT</name>
<dbReference type="GO" id="GO:0016787">
    <property type="term" value="F:hydrolase activity"/>
    <property type="evidence" value="ECO:0007669"/>
    <property type="project" value="UniProtKB-KW"/>
</dbReference>
<dbReference type="SUPFAM" id="SSF48371">
    <property type="entry name" value="ARM repeat"/>
    <property type="match status" value="1"/>
</dbReference>
<keyword evidence="7" id="KW-0645">Protease</keyword>
<proteinExistence type="inferred from homology"/>
<protein>
    <recommendedName>
        <fullName evidence="5">Aminopeptidase N</fullName>
        <ecNumber evidence="4">3.4.11.2</ecNumber>
    </recommendedName>
</protein>
<evidence type="ECO:0000256" key="7">
    <source>
        <dbReference type="ARBA" id="ARBA00022670"/>
    </source>
</evidence>
<evidence type="ECO:0000256" key="5">
    <source>
        <dbReference type="ARBA" id="ARBA00015611"/>
    </source>
</evidence>
<dbReference type="InterPro" id="IPR014782">
    <property type="entry name" value="Peptidase_M1_dom"/>
</dbReference>
<dbReference type="EMBL" id="JBHRYQ010000001">
    <property type="protein sequence ID" value="MFC3810372.1"/>
    <property type="molecule type" value="Genomic_DNA"/>
</dbReference>
<dbReference type="Gene3D" id="2.60.40.1730">
    <property type="entry name" value="tricorn interacting facor f3 domain"/>
    <property type="match status" value="1"/>
</dbReference>
<evidence type="ECO:0000256" key="3">
    <source>
        <dbReference type="ARBA" id="ARBA00010136"/>
    </source>
</evidence>
<organism evidence="14 15">
    <name type="scientific">Lacihabitans lacunae</name>
    <dbReference type="NCBI Taxonomy" id="1028214"/>
    <lineage>
        <taxon>Bacteria</taxon>
        <taxon>Pseudomonadati</taxon>
        <taxon>Bacteroidota</taxon>
        <taxon>Cytophagia</taxon>
        <taxon>Cytophagales</taxon>
        <taxon>Leadbetterellaceae</taxon>
        <taxon>Lacihabitans</taxon>
    </lineage>
</organism>
<sequence length="823" mass="94965">MKKLILFISLIWSGETLAQETARESNPIDFDLLHTELKLTPKWDNQTLEGEAVLTLKPFFYDQNILKLNAVGFEIKEVKLNNVLSKYTYDNQILSLDFGGNYTSSDTLKIAIKYLAQPNKVVSSGSEAILSDKGLFFINPTEIANGIPRQLWTQGETQSNSHWFPTIDSPNQNHTQDIFLTVENKFTTLSNGLLLNKKDNNNGTHTDHWQQKIPHAVYLTMIAAGEFEKVVDSTFADFEVSYYVEPAYKNYAYEIFGRTPKMIRFYETLLGVKYPWQKYAQIPVRKYVSGAMENTTATVHGRNVLKNHRQLIDNNDDGVIAHELFHHWFGDYVTCESWSQLPLNESFANYSEFLWATFYLGKEEGDYVYMNALQDYLYEATQKQVPLIRFDYVSQEDMFDAHSYQKGGRVLHQLRMEVGDKAFFKALNVYLKTNALQTAEVENLRLAFEKVTGRDLKWFFDQWFKTPGHPRLMVKQEVKKNKLVLTVNQIIDSTNAQVYHLKVPLDIYSGDKKISKTLEFSTANKKFEFDFEGAFKAAVLNSEGYFLGTIDHPKSDEEFITQYQVSKDFFAKIVALESLVITENENDEIGIRPIQKKNIREVYLQALKDDFWRIRQLAVQKFNNYDGEDFLEVERALQHIMQYDTKTAVKAEAILSTKNFLNPQNDILFRTALKDSSYALNAAALEALVSNNVEDKDILIEAFKDIDDATIFGIVGNYYSENPEPMHYTWFMNKLTKMEGFEIYQNLAIFGAYLVKSDKQLQEQAVPFLRNVATQESEWYVRVAGAQVLAMLADDIPAAKKALKEAIETEKDERLLNYYQQLK</sequence>
<dbReference type="PRINTS" id="PR00756">
    <property type="entry name" value="ALADIPTASE"/>
</dbReference>
<dbReference type="InterPro" id="IPR001930">
    <property type="entry name" value="Peptidase_M1"/>
</dbReference>
<feature type="domain" description="Aminopeptidase N-like N-terminal" evidence="13">
    <location>
        <begin position="34"/>
        <end position="219"/>
    </location>
</feature>
<evidence type="ECO:0000259" key="12">
    <source>
        <dbReference type="Pfam" id="PF01433"/>
    </source>
</evidence>
<evidence type="ECO:0000256" key="10">
    <source>
        <dbReference type="ARBA" id="ARBA00022833"/>
    </source>
</evidence>
<keyword evidence="8" id="KW-0479">Metal-binding</keyword>
<dbReference type="Gene3D" id="1.25.10.10">
    <property type="entry name" value="Leucine-rich Repeat Variant"/>
    <property type="match status" value="1"/>
</dbReference>
<keyword evidence="9 14" id="KW-0378">Hydrolase</keyword>
<dbReference type="Proteomes" id="UP001595616">
    <property type="component" value="Unassembled WGS sequence"/>
</dbReference>
<feature type="domain" description="Peptidase M1 membrane alanine aminopeptidase" evidence="12">
    <location>
        <begin position="258"/>
        <end position="463"/>
    </location>
</feature>
<dbReference type="SUPFAM" id="SSF55486">
    <property type="entry name" value="Metalloproteases ('zincins'), catalytic domain"/>
    <property type="match status" value="1"/>
</dbReference>
<dbReference type="PANTHER" id="PTHR11533">
    <property type="entry name" value="PROTEASE M1 ZINC METALLOPROTEASE"/>
    <property type="match status" value="1"/>
</dbReference>
<dbReference type="Gene3D" id="1.10.390.10">
    <property type="entry name" value="Neutral Protease Domain 2"/>
    <property type="match status" value="1"/>
</dbReference>
<evidence type="ECO:0000313" key="15">
    <source>
        <dbReference type="Proteomes" id="UP001595616"/>
    </source>
</evidence>
<gene>
    <name evidence="14" type="ORF">ACFOOI_06905</name>
</gene>
<dbReference type="RefSeq" id="WP_379836456.1">
    <property type="nucleotide sequence ID" value="NZ_JBHRYQ010000001.1"/>
</dbReference>
<dbReference type="InterPro" id="IPR011989">
    <property type="entry name" value="ARM-like"/>
</dbReference>
<evidence type="ECO:0000256" key="6">
    <source>
        <dbReference type="ARBA" id="ARBA00022438"/>
    </source>
</evidence>
<evidence type="ECO:0000313" key="14">
    <source>
        <dbReference type="EMBL" id="MFC3810372.1"/>
    </source>
</evidence>
<evidence type="ECO:0000256" key="1">
    <source>
        <dbReference type="ARBA" id="ARBA00000098"/>
    </source>
</evidence>